<feature type="region of interest" description="Disordered" evidence="1">
    <location>
        <begin position="1"/>
        <end position="156"/>
    </location>
</feature>
<dbReference type="Proteomes" id="UP001268819">
    <property type="component" value="Unassembled WGS sequence"/>
</dbReference>
<name>A0ABU1PSN7_9PSEU</name>
<evidence type="ECO:0008006" key="4">
    <source>
        <dbReference type="Google" id="ProtNLM"/>
    </source>
</evidence>
<proteinExistence type="predicted"/>
<dbReference type="EMBL" id="JAVDSG010000001">
    <property type="protein sequence ID" value="MDR6593293.1"/>
    <property type="molecule type" value="Genomic_DNA"/>
</dbReference>
<keyword evidence="3" id="KW-1185">Reference proteome</keyword>
<comment type="caution">
    <text evidence="2">The sequence shown here is derived from an EMBL/GenBank/DDBJ whole genome shotgun (WGS) entry which is preliminary data.</text>
</comment>
<sequence>MSSEDLTGYVPSQDTSEAESDPAALNAAEDLDEDRIRKDPLEAGMDPPENWSGVTKYGMTPYEESHPRPLADRLAEEQPDVTADRPAGEPAGEPVDQADEDVVSLDHEAVSQDGDDATLERLDQPEELVRADPDTLSREDEIRAEAVGRGQASDDY</sequence>
<accession>A0ABU1PSN7</accession>
<gene>
    <name evidence="2" type="ORF">J2S66_001677</name>
</gene>
<protein>
    <recommendedName>
        <fullName evidence="4">DUF5709 domain-containing protein</fullName>
    </recommendedName>
</protein>
<reference evidence="2 3" key="1">
    <citation type="submission" date="2023-07" db="EMBL/GenBank/DDBJ databases">
        <title>Sequencing the genomes of 1000 actinobacteria strains.</title>
        <authorList>
            <person name="Klenk H.-P."/>
        </authorList>
    </citation>
    <scope>NUCLEOTIDE SEQUENCE [LARGE SCALE GENOMIC DNA]</scope>
    <source>
        <strain evidence="2 3">DSM 43749</strain>
    </source>
</reference>
<evidence type="ECO:0000313" key="2">
    <source>
        <dbReference type="EMBL" id="MDR6593293.1"/>
    </source>
</evidence>
<organism evidence="2 3">
    <name type="scientific">Saccharothrix longispora</name>
    <dbReference type="NCBI Taxonomy" id="33920"/>
    <lineage>
        <taxon>Bacteria</taxon>
        <taxon>Bacillati</taxon>
        <taxon>Actinomycetota</taxon>
        <taxon>Actinomycetes</taxon>
        <taxon>Pseudonocardiales</taxon>
        <taxon>Pseudonocardiaceae</taxon>
        <taxon>Saccharothrix</taxon>
    </lineage>
</organism>
<feature type="compositionally biased region" description="Basic and acidic residues" evidence="1">
    <location>
        <begin position="63"/>
        <end position="87"/>
    </location>
</feature>
<dbReference type="RefSeq" id="WP_310305873.1">
    <property type="nucleotide sequence ID" value="NZ_BAAAXB010000001.1"/>
</dbReference>
<evidence type="ECO:0000256" key="1">
    <source>
        <dbReference type="SAM" id="MobiDB-lite"/>
    </source>
</evidence>
<evidence type="ECO:0000313" key="3">
    <source>
        <dbReference type="Proteomes" id="UP001268819"/>
    </source>
</evidence>
<feature type="compositionally biased region" description="Polar residues" evidence="1">
    <location>
        <begin position="1"/>
        <end position="15"/>
    </location>
</feature>
<feature type="compositionally biased region" description="Basic and acidic residues" evidence="1">
    <location>
        <begin position="118"/>
        <end position="146"/>
    </location>
</feature>